<feature type="zinc finger region" description="C3H1-type" evidence="7">
    <location>
        <begin position="333"/>
        <end position="362"/>
    </location>
</feature>
<dbReference type="Gene3D" id="3.30.40.10">
    <property type="entry name" value="Zinc/RING finger domain, C3HC4 (zinc finger)"/>
    <property type="match status" value="1"/>
</dbReference>
<feature type="zinc finger region" description="C3H1-type" evidence="7">
    <location>
        <begin position="41"/>
        <end position="68"/>
    </location>
</feature>
<feature type="domain" description="C3H1-type" evidence="10">
    <location>
        <begin position="333"/>
        <end position="362"/>
    </location>
</feature>
<dbReference type="SUPFAM" id="SSF90229">
    <property type="entry name" value="CCCH zinc finger"/>
    <property type="match status" value="1"/>
</dbReference>
<dbReference type="InterPro" id="IPR000571">
    <property type="entry name" value="Znf_CCCH"/>
</dbReference>
<keyword evidence="4 7" id="KW-0479">Metal-binding</keyword>
<evidence type="ECO:0000256" key="1">
    <source>
        <dbReference type="ARBA" id="ARBA00000900"/>
    </source>
</evidence>
<dbReference type="PROSITE" id="PS50089">
    <property type="entry name" value="ZF_RING_2"/>
    <property type="match status" value="1"/>
</dbReference>
<dbReference type="PROSITE" id="PS50103">
    <property type="entry name" value="ZF_C3H1"/>
    <property type="match status" value="3"/>
</dbReference>
<evidence type="ECO:0000256" key="5">
    <source>
        <dbReference type="ARBA" id="ARBA00022771"/>
    </source>
</evidence>
<evidence type="ECO:0000259" key="9">
    <source>
        <dbReference type="PROSITE" id="PS50089"/>
    </source>
</evidence>
<evidence type="ECO:0000313" key="12">
    <source>
        <dbReference type="RefSeq" id="XP_014669819.1"/>
    </source>
</evidence>
<dbReference type="InterPro" id="IPR036855">
    <property type="entry name" value="Znf_CCCH_sf"/>
</dbReference>
<dbReference type="PROSITE" id="PS00518">
    <property type="entry name" value="ZF_RING_1"/>
    <property type="match status" value="1"/>
</dbReference>
<dbReference type="Pfam" id="PF00642">
    <property type="entry name" value="zf-CCCH"/>
    <property type="match status" value="1"/>
</dbReference>
<evidence type="ECO:0000256" key="6">
    <source>
        <dbReference type="ARBA" id="ARBA00022833"/>
    </source>
</evidence>
<dbReference type="PANTHER" id="PTHR11224">
    <property type="entry name" value="MAKORIN-RELATED"/>
    <property type="match status" value="1"/>
</dbReference>
<evidence type="ECO:0000313" key="11">
    <source>
        <dbReference type="Proteomes" id="UP000695022"/>
    </source>
</evidence>
<evidence type="ECO:0000256" key="8">
    <source>
        <dbReference type="SAM" id="MobiDB-lite"/>
    </source>
</evidence>
<dbReference type="SMART" id="SM00356">
    <property type="entry name" value="ZnF_C3H1"/>
    <property type="match status" value="4"/>
</dbReference>
<keyword evidence="3" id="KW-0808">Transferase</keyword>
<dbReference type="Gene3D" id="4.10.1000.10">
    <property type="entry name" value="Zinc finger, CCCH-type"/>
    <property type="match status" value="1"/>
</dbReference>
<dbReference type="GeneID" id="106810867"/>
<evidence type="ECO:0000256" key="3">
    <source>
        <dbReference type="ARBA" id="ARBA00022679"/>
    </source>
</evidence>
<feature type="domain" description="C3H1-type" evidence="10">
    <location>
        <begin position="177"/>
        <end position="204"/>
    </location>
</feature>
<dbReference type="InterPro" id="IPR045072">
    <property type="entry name" value="MKRN-like"/>
</dbReference>
<protein>
    <recommendedName>
        <fullName evidence="2">RING-type E3 ubiquitin transferase</fullName>
        <ecNumber evidence="2">2.3.2.27</ecNumber>
    </recommendedName>
</protein>
<dbReference type="InterPro" id="IPR018957">
    <property type="entry name" value="Znf_C3HC4_RING-type"/>
</dbReference>
<keyword evidence="5 7" id="KW-0863">Zinc-finger</keyword>
<comment type="catalytic activity">
    <reaction evidence="1">
        <text>S-ubiquitinyl-[E2 ubiquitin-conjugating enzyme]-L-cysteine + [acceptor protein]-L-lysine = [E2 ubiquitin-conjugating enzyme]-L-cysteine + N(6)-ubiquitinyl-[acceptor protein]-L-lysine.</text>
        <dbReference type="EC" id="2.3.2.27"/>
    </reaction>
</comment>
<gene>
    <name evidence="12" type="primary">LOC106810867</name>
</gene>
<feature type="domain" description="RING-type" evidence="9">
    <location>
        <begin position="250"/>
        <end position="304"/>
    </location>
</feature>
<evidence type="ECO:0000256" key="4">
    <source>
        <dbReference type="ARBA" id="ARBA00022723"/>
    </source>
</evidence>
<proteinExistence type="predicted"/>
<evidence type="ECO:0000259" key="10">
    <source>
        <dbReference type="PROSITE" id="PS50103"/>
    </source>
</evidence>
<dbReference type="Proteomes" id="UP000695022">
    <property type="component" value="Unplaced"/>
</dbReference>
<reference evidence="12" key="1">
    <citation type="submission" date="2025-08" db="UniProtKB">
        <authorList>
            <consortium name="RefSeq"/>
        </authorList>
    </citation>
    <scope>IDENTIFICATION</scope>
</reference>
<feature type="domain" description="C3H1-type" evidence="10">
    <location>
        <begin position="41"/>
        <end position="68"/>
    </location>
</feature>
<dbReference type="Pfam" id="PF00097">
    <property type="entry name" value="zf-C3HC4"/>
    <property type="match status" value="1"/>
</dbReference>
<accession>A0ABM1EC98</accession>
<dbReference type="InterPro" id="IPR017907">
    <property type="entry name" value="Znf_RING_CS"/>
</dbReference>
<dbReference type="SMART" id="SM00184">
    <property type="entry name" value="RING"/>
    <property type="match status" value="1"/>
</dbReference>
<organism evidence="11 12">
    <name type="scientific">Priapulus caudatus</name>
    <name type="common">Priapulid worm</name>
    <dbReference type="NCBI Taxonomy" id="37621"/>
    <lineage>
        <taxon>Eukaryota</taxon>
        <taxon>Metazoa</taxon>
        <taxon>Ecdysozoa</taxon>
        <taxon>Scalidophora</taxon>
        <taxon>Priapulida</taxon>
        <taxon>Priapulimorpha</taxon>
        <taxon>Priapulimorphida</taxon>
        <taxon>Priapulidae</taxon>
        <taxon>Priapulus</taxon>
    </lineage>
</organism>
<dbReference type="InterPro" id="IPR001841">
    <property type="entry name" value="Znf_RING"/>
</dbReference>
<dbReference type="EC" id="2.3.2.27" evidence="2"/>
<dbReference type="PANTHER" id="PTHR11224:SF10">
    <property type="entry name" value="IP09428P-RELATED"/>
    <property type="match status" value="1"/>
</dbReference>
<name>A0ABM1EC98_PRICU</name>
<sequence length="438" mass="49256">MAEAGSTLSSVSYPNTSNISCRYYMYGQCREMQSCRYLHDGQPSTVCKYFLKGQCSYGVRCRYDHVRSQHQPKPSPRPPAVSQPESKTVLASRMVTLKKRLESSGSSVEDDAPSSAIPMVAPSDWVNAAEFVPGQPYKSKVAHKSYLEAAGGAKMASDGNDSVAEEGGGGGGGGGGAQQQLLCPYLQAGECEFGAECAYVHGDMCEYCGQCCLHPTSKDQRALHKEACLKQHEKDMEYSFQVQRSKDKACGICMELVMEKTPVSERRFGILSNCKHVFCLSCIRKWRSAKQFENKIIRACPECRVNSNFVTPSLYWVEDHQEKLELIEGYKTALSAKPCKYFKHGCGECPFAGNCFYQHAYFDGTKAKRTPPRPRRRQQRSDGTIGLVEELLLWNFLTERDHRWFLNWDLDDEMNFLVDWDLDTISDVELSDYDSDDS</sequence>
<dbReference type="RefSeq" id="XP_014669819.1">
    <property type="nucleotide sequence ID" value="XM_014814333.1"/>
</dbReference>
<dbReference type="SUPFAM" id="SSF57850">
    <property type="entry name" value="RING/U-box"/>
    <property type="match status" value="1"/>
</dbReference>
<keyword evidence="11" id="KW-1185">Reference proteome</keyword>
<evidence type="ECO:0000256" key="7">
    <source>
        <dbReference type="PROSITE-ProRule" id="PRU00723"/>
    </source>
</evidence>
<evidence type="ECO:0000256" key="2">
    <source>
        <dbReference type="ARBA" id="ARBA00012483"/>
    </source>
</evidence>
<dbReference type="InterPro" id="IPR013083">
    <property type="entry name" value="Znf_RING/FYVE/PHD"/>
</dbReference>
<keyword evidence="6 7" id="KW-0862">Zinc</keyword>
<feature type="zinc finger region" description="C3H1-type" evidence="7">
    <location>
        <begin position="177"/>
        <end position="204"/>
    </location>
</feature>
<feature type="region of interest" description="Disordered" evidence="8">
    <location>
        <begin position="67"/>
        <end position="88"/>
    </location>
</feature>